<feature type="region of interest" description="Disordered" evidence="3">
    <location>
        <begin position="548"/>
        <end position="572"/>
    </location>
</feature>
<accession>A0AAW1RJ06</accession>
<organism evidence="5 6">
    <name type="scientific">Elliptochloris bilobata</name>
    <dbReference type="NCBI Taxonomy" id="381761"/>
    <lineage>
        <taxon>Eukaryota</taxon>
        <taxon>Viridiplantae</taxon>
        <taxon>Chlorophyta</taxon>
        <taxon>core chlorophytes</taxon>
        <taxon>Trebouxiophyceae</taxon>
        <taxon>Trebouxiophyceae incertae sedis</taxon>
        <taxon>Elliptochloris clade</taxon>
        <taxon>Elliptochloris</taxon>
    </lineage>
</organism>
<dbReference type="Gene3D" id="1.10.238.10">
    <property type="entry name" value="EF-hand"/>
    <property type="match status" value="1"/>
</dbReference>
<protein>
    <recommendedName>
        <fullName evidence="4">EF-hand domain-containing protein</fullName>
    </recommendedName>
</protein>
<dbReference type="InterPro" id="IPR041534">
    <property type="entry name" value="EF-hand_13"/>
</dbReference>
<comment type="caution">
    <text evidence="5">The sequence shown here is derived from an EMBL/GenBank/DDBJ whole genome shotgun (WGS) entry which is preliminary data.</text>
</comment>
<dbReference type="GO" id="GO:0000159">
    <property type="term" value="C:protein phosphatase type 2A complex"/>
    <property type="evidence" value="ECO:0007669"/>
    <property type="project" value="TreeGrafter"/>
</dbReference>
<dbReference type="Proteomes" id="UP001445335">
    <property type="component" value="Unassembled WGS sequence"/>
</dbReference>
<dbReference type="EMBL" id="JALJOU010000036">
    <property type="protein sequence ID" value="KAK9833450.1"/>
    <property type="molecule type" value="Genomic_DNA"/>
</dbReference>
<dbReference type="Gene3D" id="1.10.238.220">
    <property type="match status" value="1"/>
</dbReference>
<feature type="region of interest" description="Disordered" evidence="3">
    <location>
        <begin position="126"/>
        <end position="145"/>
    </location>
</feature>
<dbReference type="SUPFAM" id="SSF47473">
    <property type="entry name" value="EF-hand"/>
    <property type="match status" value="1"/>
</dbReference>
<gene>
    <name evidence="5" type="ORF">WJX81_006419</name>
</gene>
<reference evidence="5 6" key="1">
    <citation type="journal article" date="2024" name="Nat. Commun.">
        <title>Phylogenomics reveals the evolutionary origins of lichenization in chlorophyte algae.</title>
        <authorList>
            <person name="Puginier C."/>
            <person name="Libourel C."/>
            <person name="Otte J."/>
            <person name="Skaloud P."/>
            <person name="Haon M."/>
            <person name="Grisel S."/>
            <person name="Petersen M."/>
            <person name="Berrin J.G."/>
            <person name="Delaux P.M."/>
            <person name="Dal Grande F."/>
            <person name="Keller J."/>
        </authorList>
    </citation>
    <scope>NUCLEOTIDE SEQUENCE [LARGE SCALE GENOMIC DNA]</scope>
    <source>
        <strain evidence="5 6">SAG 245.80</strain>
    </source>
</reference>
<evidence type="ECO:0000256" key="1">
    <source>
        <dbReference type="ARBA" id="ARBA00022723"/>
    </source>
</evidence>
<keyword evidence="2" id="KW-0106">Calcium</keyword>
<dbReference type="PROSITE" id="PS50222">
    <property type="entry name" value="EF_HAND_2"/>
    <property type="match status" value="1"/>
</dbReference>
<dbReference type="InterPro" id="IPR002048">
    <property type="entry name" value="EF_hand_dom"/>
</dbReference>
<dbReference type="Pfam" id="PF17958">
    <property type="entry name" value="EF-hand_13"/>
    <property type="match status" value="1"/>
</dbReference>
<keyword evidence="1" id="KW-0479">Metal-binding</keyword>
<feature type="domain" description="EF-hand" evidence="4">
    <location>
        <begin position="419"/>
        <end position="454"/>
    </location>
</feature>
<evidence type="ECO:0000256" key="3">
    <source>
        <dbReference type="SAM" id="MobiDB-lite"/>
    </source>
</evidence>
<evidence type="ECO:0000313" key="6">
    <source>
        <dbReference type="Proteomes" id="UP001445335"/>
    </source>
</evidence>
<dbReference type="CDD" id="cd21504">
    <property type="entry name" value="PPP2R3A_B-like"/>
    <property type="match status" value="1"/>
</dbReference>
<evidence type="ECO:0000259" key="4">
    <source>
        <dbReference type="PROSITE" id="PS50222"/>
    </source>
</evidence>
<dbReference type="PANTHER" id="PTHR14095:SF0">
    <property type="entry name" value="MIP22305P"/>
    <property type="match status" value="1"/>
</dbReference>
<dbReference type="FunFam" id="1.10.238.10:FF:000025">
    <property type="entry name" value="serine/threonine-protein phosphatase 2A regulatory subunit B'' subunit alpha"/>
    <property type="match status" value="1"/>
</dbReference>
<dbReference type="GO" id="GO:0005509">
    <property type="term" value="F:calcium ion binding"/>
    <property type="evidence" value="ECO:0007669"/>
    <property type="project" value="InterPro"/>
</dbReference>
<keyword evidence="6" id="KW-1185">Reference proteome</keyword>
<dbReference type="GO" id="GO:0019888">
    <property type="term" value="F:protein phosphatase regulator activity"/>
    <property type="evidence" value="ECO:0007669"/>
    <property type="project" value="TreeGrafter"/>
</dbReference>
<dbReference type="Gene3D" id="1.10.238.230">
    <property type="match status" value="1"/>
</dbReference>
<dbReference type="PANTHER" id="PTHR14095">
    <property type="entry name" value="PHOSPHATASE 2A REGULATORY SUBUNIT-RELATED"/>
    <property type="match status" value="1"/>
</dbReference>
<name>A0AAW1RJ06_9CHLO</name>
<dbReference type="Pfam" id="PF13499">
    <property type="entry name" value="EF-hand_7"/>
    <property type="match status" value="1"/>
</dbReference>
<sequence>MRGDGDVQMRKLHVDISRSADPEHRNAKNALLTADTPHPAARAAGSFSDSGHAQSRFPCSKLKLDNLFLQWLSLPESQKLVLGLLEEARNGRAISGPAVERAGSSPLSPSSANALFANANTPPLSPHKCKAPHSPVSPSRRSGSLPLHKQARGAAAIPRFYFPGGRPVPEEVLAAAAARVDALLAVYSGGLTIPGMKQLVKEVCELPCVLAYPLFYKLITPGETTVSHGAVRTWLAQRQITQAEPVVRMYEILRKEECQWVAQADLKSMLAGILLSHPGLEFLQETPEFQDRYAETVIFRIFYHLDRSGMGRLTLRDLKRGDLLAALRQLDEEEDVNKVLRYFSYEHFYVIYCKWWELDSDHDFLVSKNDLLRYGNHSLTYRIVERIFTQAARPFVSKVEGKMGYEDFVWFILSEEDKTNDVSLEYWFRCLDLDCDGCLRANEMLYFYEEQLHRMECLSQEPVLFEDVLCQMHDMLAPAREGVFTLRDLKKHRSLAGTLFNILFNLNKFIAFETRDPFLVRQEREDAGLSDWDRFARAEYVRLALEEEGDAEDGDTKILDEPWDSHSLEAPF</sequence>
<dbReference type="AlphaFoldDB" id="A0AAW1RJ06"/>
<proteinExistence type="predicted"/>
<evidence type="ECO:0000256" key="2">
    <source>
        <dbReference type="ARBA" id="ARBA00022837"/>
    </source>
</evidence>
<dbReference type="FunFam" id="1.10.238.220:FF:000003">
    <property type="entry name" value="Phosphoprotein phosphatase 2A regulatory subunit"/>
    <property type="match status" value="1"/>
</dbReference>
<dbReference type="InterPro" id="IPR011992">
    <property type="entry name" value="EF-hand-dom_pair"/>
</dbReference>
<feature type="region of interest" description="Disordered" evidence="3">
    <location>
        <begin position="33"/>
        <end position="52"/>
    </location>
</feature>
<evidence type="ECO:0000313" key="5">
    <source>
        <dbReference type="EMBL" id="KAK9833450.1"/>
    </source>
</evidence>
<feature type="compositionally biased region" description="Basic and acidic residues" evidence="3">
    <location>
        <begin position="554"/>
        <end position="572"/>
    </location>
</feature>